<keyword evidence="2" id="KW-1185">Reference proteome</keyword>
<organism evidence="1 2">
    <name type="scientific">Smallanthus sonchifolius</name>
    <dbReference type="NCBI Taxonomy" id="185202"/>
    <lineage>
        <taxon>Eukaryota</taxon>
        <taxon>Viridiplantae</taxon>
        <taxon>Streptophyta</taxon>
        <taxon>Embryophyta</taxon>
        <taxon>Tracheophyta</taxon>
        <taxon>Spermatophyta</taxon>
        <taxon>Magnoliopsida</taxon>
        <taxon>eudicotyledons</taxon>
        <taxon>Gunneridae</taxon>
        <taxon>Pentapetalae</taxon>
        <taxon>asterids</taxon>
        <taxon>campanulids</taxon>
        <taxon>Asterales</taxon>
        <taxon>Asteraceae</taxon>
        <taxon>Asteroideae</taxon>
        <taxon>Heliantheae alliance</taxon>
        <taxon>Millerieae</taxon>
        <taxon>Smallanthus</taxon>
    </lineage>
</organism>
<evidence type="ECO:0000313" key="1">
    <source>
        <dbReference type="EMBL" id="KAI3830217.1"/>
    </source>
</evidence>
<comment type="caution">
    <text evidence="1">The sequence shown here is derived from an EMBL/GenBank/DDBJ whole genome shotgun (WGS) entry which is preliminary data.</text>
</comment>
<evidence type="ECO:0000313" key="2">
    <source>
        <dbReference type="Proteomes" id="UP001056120"/>
    </source>
</evidence>
<dbReference type="Proteomes" id="UP001056120">
    <property type="component" value="Linkage Group LG01"/>
</dbReference>
<name>A0ACB9KD68_9ASTR</name>
<reference evidence="1 2" key="2">
    <citation type="journal article" date="2022" name="Mol. Ecol. Resour.">
        <title>The genomes of chicory, endive, great burdock and yacon provide insights into Asteraceae paleo-polyploidization history and plant inulin production.</title>
        <authorList>
            <person name="Fan W."/>
            <person name="Wang S."/>
            <person name="Wang H."/>
            <person name="Wang A."/>
            <person name="Jiang F."/>
            <person name="Liu H."/>
            <person name="Zhao H."/>
            <person name="Xu D."/>
            <person name="Zhang Y."/>
        </authorList>
    </citation>
    <scope>NUCLEOTIDE SEQUENCE [LARGE SCALE GENOMIC DNA]</scope>
    <source>
        <strain evidence="2">cv. Yunnan</strain>
        <tissue evidence="1">Leaves</tissue>
    </source>
</reference>
<accession>A0ACB9KD68</accession>
<gene>
    <name evidence="1" type="ORF">L1987_04351</name>
</gene>
<dbReference type="EMBL" id="CM042018">
    <property type="protein sequence ID" value="KAI3830217.1"/>
    <property type="molecule type" value="Genomic_DNA"/>
</dbReference>
<reference evidence="2" key="1">
    <citation type="journal article" date="2022" name="Mol. Ecol. Resour.">
        <title>The genomes of chicory, endive, great burdock and yacon provide insights into Asteraceae palaeo-polyploidization history and plant inulin production.</title>
        <authorList>
            <person name="Fan W."/>
            <person name="Wang S."/>
            <person name="Wang H."/>
            <person name="Wang A."/>
            <person name="Jiang F."/>
            <person name="Liu H."/>
            <person name="Zhao H."/>
            <person name="Xu D."/>
            <person name="Zhang Y."/>
        </authorList>
    </citation>
    <scope>NUCLEOTIDE SEQUENCE [LARGE SCALE GENOMIC DNA]</scope>
    <source>
        <strain evidence="2">cv. Yunnan</strain>
    </source>
</reference>
<protein>
    <submittedName>
        <fullName evidence="1">Uncharacterized protein</fullName>
    </submittedName>
</protein>
<sequence>MGLISSRSPNLQNFQSISSTTTSTIIPCRGVCHCGWRIWCGWLSVVGLFLASLLLMRSPVHFVPAISARSMLVRFQFATVFSFVQGCDDFSFFSSRY</sequence>
<proteinExistence type="predicted"/>